<evidence type="ECO:0000259" key="1">
    <source>
        <dbReference type="Pfam" id="PF13460"/>
    </source>
</evidence>
<evidence type="ECO:0000313" key="2">
    <source>
        <dbReference type="EMBL" id="QLY33837.1"/>
    </source>
</evidence>
<dbReference type="Gene3D" id="3.40.50.720">
    <property type="entry name" value="NAD(P)-binding Rossmann-like Domain"/>
    <property type="match status" value="1"/>
</dbReference>
<evidence type="ECO:0000313" key="3">
    <source>
        <dbReference type="Proteomes" id="UP000515512"/>
    </source>
</evidence>
<protein>
    <submittedName>
        <fullName evidence="2">NAD(P)H-binding protein</fullName>
    </submittedName>
</protein>
<gene>
    <name evidence="2" type="ORF">H0264_17765</name>
</gene>
<dbReference type="Proteomes" id="UP000515512">
    <property type="component" value="Chromosome"/>
</dbReference>
<dbReference type="PANTHER" id="PTHR43162:SF1">
    <property type="entry name" value="PRESTALK A DIFFERENTIATION PROTEIN A"/>
    <property type="match status" value="1"/>
</dbReference>
<dbReference type="EMBL" id="CP059399">
    <property type="protein sequence ID" value="QLY33837.1"/>
    <property type="molecule type" value="Genomic_DNA"/>
</dbReference>
<dbReference type="InterPro" id="IPR016040">
    <property type="entry name" value="NAD(P)-bd_dom"/>
</dbReference>
<accession>A0A7D6VIT8</accession>
<dbReference type="InterPro" id="IPR051604">
    <property type="entry name" value="Ergot_Alk_Oxidoreductase"/>
</dbReference>
<feature type="domain" description="NAD(P)-binding" evidence="1">
    <location>
        <begin position="7"/>
        <end position="93"/>
    </location>
</feature>
<keyword evidence="3" id="KW-1185">Reference proteome</keyword>
<organism evidence="2 3">
    <name type="scientific">Nocardia huaxiensis</name>
    <dbReference type="NCBI Taxonomy" id="2755382"/>
    <lineage>
        <taxon>Bacteria</taxon>
        <taxon>Bacillati</taxon>
        <taxon>Actinomycetota</taxon>
        <taxon>Actinomycetes</taxon>
        <taxon>Mycobacteriales</taxon>
        <taxon>Nocardiaceae</taxon>
        <taxon>Nocardia</taxon>
    </lineage>
</organism>
<dbReference type="Gene3D" id="3.90.25.10">
    <property type="entry name" value="UDP-galactose 4-epimerase, domain 1"/>
    <property type="match status" value="1"/>
</dbReference>
<dbReference type="PANTHER" id="PTHR43162">
    <property type="match status" value="1"/>
</dbReference>
<name>A0A7D6VIT8_9NOCA</name>
<proteinExistence type="predicted"/>
<dbReference type="Pfam" id="PF13460">
    <property type="entry name" value="NAD_binding_10"/>
    <property type="match status" value="1"/>
</dbReference>
<sequence length="276" mass="29032">MRILVTGATANIGRKVVDHLLSLGAKDIRALTTNPAKAALPTEVEAVRGFIGRPETLAGAFDGVDRMYLAPSPDTTADVLALAHKAGVRHVVALDGEPESWWGTVTSAVENSGLEWTHLWPGDFFENVGIWAQQIHTTGTIREPHPDAASTPIAMDDIAAVAAAALFEDGHAGKTYPLTGPEALTRRELVAQLAAALGYDIPFVPVSRDEAVAVFTPAMGETAEWYVDSVLGGLAAQTPAPNRVVEQVTGRPATTFAEWAATNAAATIGPRPTLDA</sequence>
<dbReference type="SUPFAM" id="SSF51735">
    <property type="entry name" value="NAD(P)-binding Rossmann-fold domains"/>
    <property type="match status" value="1"/>
</dbReference>
<dbReference type="InterPro" id="IPR036291">
    <property type="entry name" value="NAD(P)-bd_dom_sf"/>
</dbReference>
<dbReference type="KEGG" id="nhu:H0264_17765"/>
<dbReference type="RefSeq" id="WP_181585000.1">
    <property type="nucleotide sequence ID" value="NZ_CP059399.1"/>
</dbReference>
<dbReference type="AlphaFoldDB" id="A0A7D6VIT8"/>
<reference evidence="2 3" key="1">
    <citation type="submission" date="2020-07" db="EMBL/GenBank/DDBJ databases">
        <authorList>
            <person name="Zhuang K."/>
            <person name="Ran Y."/>
        </authorList>
    </citation>
    <scope>NUCLEOTIDE SEQUENCE [LARGE SCALE GENOMIC DNA]</scope>
    <source>
        <strain evidence="2 3">WCH-YHL-001</strain>
    </source>
</reference>